<name>A0A8S1J2K8_9CHLO</name>
<accession>A0A8S1J2K8</accession>
<proteinExistence type="predicted"/>
<evidence type="ECO:0000313" key="2">
    <source>
        <dbReference type="Proteomes" id="UP000708148"/>
    </source>
</evidence>
<gene>
    <name evidence="1" type="ORF">OSTQU699_LOCUS6943</name>
</gene>
<evidence type="ECO:0000313" key="1">
    <source>
        <dbReference type="EMBL" id="CAD7701586.1"/>
    </source>
</evidence>
<dbReference type="Proteomes" id="UP000708148">
    <property type="component" value="Unassembled WGS sequence"/>
</dbReference>
<organism evidence="1 2">
    <name type="scientific">Ostreobium quekettii</name>
    <dbReference type="NCBI Taxonomy" id="121088"/>
    <lineage>
        <taxon>Eukaryota</taxon>
        <taxon>Viridiplantae</taxon>
        <taxon>Chlorophyta</taxon>
        <taxon>core chlorophytes</taxon>
        <taxon>Ulvophyceae</taxon>
        <taxon>TCBD clade</taxon>
        <taxon>Bryopsidales</taxon>
        <taxon>Ostreobineae</taxon>
        <taxon>Ostreobiaceae</taxon>
        <taxon>Ostreobium</taxon>
    </lineage>
</organism>
<protein>
    <submittedName>
        <fullName evidence="1">Uncharacterized protein</fullName>
    </submittedName>
</protein>
<dbReference type="AlphaFoldDB" id="A0A8S1J2K8"/>
<comment type="caution">
    <text evidence="1">The sequence shown here is derived from an EMBL/GenBank/DDBJ whole genome shotgun (WGS) entry which is preliminary data.</text>
</comment>
<sequence>MRMLVRFPLSGRCLMESGVTSTQLVGGIHCFAQHAFQWRLEDCQWDNIQFCRRIRQLPRNNQSASMFVGDTCCAMASRATVACPIAAILLPCFDAQLSRANPGLEFSTSQA</sequence>
<dbReference type="EMBL" id="CAJHUC010001575">
    <property type="protein sequence ID" value="CAD7701586.1"/>
    <property type="molecule type" value="Genomic_DNA"/>
</dbReference>
<reference evidence="1" key="1">
    <citation type="submission" date="2020-12" db="EMBL/GenBank/DDBJ databases">
        <authorList>
            <person name="Iha C."/>
        </authorList>
    </citation>
    <scope>NUCLEOTIDE SEQUENCE</scope>
</reference>
<keyword evidence="2" id="KW-1185">Reference proteome</keyword>